<evidence type="ECO:0000313" key="1">
    <source>
        <dbReference type="EMBL" id="AQV97727.1"/>
    </source>
</evidence>
<dbReference type="Proteomes" id="UP000189627">
    <property type="component" value="Chromosome 2"/>
</dbReference>
<dbReference type="AlphaFoldDB" id="A0A1U9UZB4"/>
<proteinExistence type="predicted"/>
<dbReference type="Pfam" id="PF04430">
    <property type="entry name" value="DUF498"/>
    <property type="match status" value="1"/>
</dbReference>
<gene>
    <name evidence="1" type="ORF">BJN34_28075</name>
</gene>
<dbReference type="InterPro" id="IPR036748">
    <property type="entry name" value="MTH938-like_sf"/>
</dbReference>
<name>A0A1U9UZB4_CUPNE</name>
<evidence type="ECO:0000313" key="2">
    <source>
        <dbReference type="Proteomes" id="UP000189627"/>
    </source>
</evidence>
<reference evidence="2" key="1">
    <citation type="submission" date="2017-02" db="EMBL/GenBank/DDBJ databases">
        <title>Complete genome sequence of Cupriavidus necator strain NH9, a 3-chlorobenzoate degrader.</title>
        <authorList>
            <person name="Moriuchi R."/>
            <person name="Dohra H."/>
            <person name="Ogawa N."/>
        </authorList>
    </citation>
    <scope>NUCLEOTIDE SEQUENCE [LARGE SCALE GENOMIC DNA]</scope>
    <source>
        <strain evidence="2">NH9</strain>
    </source>
</reference>
<dbReference type="OrthoDB" id="118735at2"/>
<organism evidence="1 2">
    <name type="scientific">Cupriavidus necator</name>
    <name type="common">Alcaligenes eutrophus</name>
    <name type="synonym">Ralstonia eutropha</name>
    <dbReference type="NCBI Taxonomy" id="106590"/>
    <lineage>
        <taxon>Bacteria</taxon>
        <taxon>Pseudomonadati</taxon>
        <taxon>Pseudomonadota</taxon>
        <taxon>Betaproteobacteria</taxon>
        <taxon>Burkholderiales</taxon>
        <taxon>Burkholderiaceae</taxon>
        <taxon>Cupriavidus</taxon>
    </lineage>
</organism>
<dbReference type="InterPro" id="IPR007523">
    <property type="entry name" value="NDUFAF3/AAMDC"/>
</dbReference>
<dbReference type="RefSeq" id="WP_078200066.1">
    <property type="nucleotide sequence ID" value="NZ_CP017758.1"/>
</dbReference>
<sequence length="115" mass="12638">MRFEAFSFGSICIDGVTYEHDVVIDQGKVRKRRKGPSKPFREAFGHTPLSVREDIPWNCSRLVIGTGSGALPVMDEVKQEAKDRHVKLVIAPTAKAIATLEKHPGGTNAVLHLTC</sequence>
<dbReference type="EMBL" id="CP017758">
    <property type="protein sequence ID" value="AQV97727.1"/>
    <property type="molecule type" value="Genomic_DNA"/>
</dbReference>
<protein>
    <submittedName>
        <fullName evidence="1">Uncharacterized protein</fullName>
    </submittedName>
</protein>
<dbReference type="SUPFAM" id="SSF64076">
    <property type="entry name" value="MTH938-like"/>
    <property type="match status" value="1"/>
</dbReference>
<dbReference type="KEGG" id="cuh:BJN34_28075"/>
<dbReference type="Gene3D" id="3.40.1230.10">
    <property type="entry name" value="MTH938-like"/>
    <property type="match status" value="1"/>
</dbReference>
<accession>A0A1U9UZB4</accession>